<name>A0ABT7B8N4_9CYAN</name>
<dbReference type="SUPFAM" id="SSF53901">
    <property type="entry name" value="Thiolase-like"/>
    <property type="match status" value="1"/>
</dbReference>
<dbReference type="Pfam" id="PF00109">
    <property type="entry name" value="ketoacyl-synt"/>
    <property type="match status" value="1"/>
</dbReference>
<dbReference type="PROSITE" id="PS52004">
    <property type="entry name" value="KS3_2"/>
    <property type="match status" value="1"/>
</dbReference>
<evidence type="ECO:0000259" key="5">
    <source>
        <dbReference type="PROSITE" id="PS52004"/>
    </source>
</evidence>
<dbReference type="Gene3D" id="3.30.70.3290">
    <property type="match status" value="1"/>
</dbReference>
<keyword evidence="3" id="KW-0808">Transferase</keyword>
<organism evidence="6 7">
    <name type="scientific">Roseofilum capinflatum BLCC-M114</name>
    <dbReference type="NCBI Taxonomy" id="3022440"/>
    <lineage>
        <taxon>Bacteria</taxon>
        <taxon>Bacillati</taxon>
        <taxon>Cyanobacteriota</taxon>
        <taxon>Cyanophyceae</taxon>
        <taxon>Desertifilales</taxon>
        <taxon>Desertifilaceae</taxon>
        <taxon>Roseofilum</taxon>
        <taxon>Roseofilum capinflatum</taxon>
    </lineage>
</organism>
<dbReference type="SUPFAM" id="SSF52151">
    <property type="entry name" value="FabD/lysophospholipase-like"/>
    <property type="match status" value="1"/>
</dbReference>
<dbReference type="InterPro" id="IPR014031">
    <property type="entry name" value="Ketoacyl_synth_C"/>
</dbReference>
<dbReference type="InterPro" id="IPR016039">
    <property type="entry name" value="Thiolase-like"/>
</dbReference>
<dbReference type="SMART" id="SM00825">
    <property type="entry name" value="PKS_KS"/>
    <property type="match status" value="1"/>
</dbReference>
<dbReference type="Pfam" id="PF00698">
    <property type="entry name" value="Acyl_transf_1"/>
    <property type="match status" value="1"/>
</dbReference>
<evidence type="ECO:0000256" key="3">
    <source>
        <dbReference type="ARBA" id="ARBA00022679"/>
    </source>
</evidence>
<evidence type="ECO:0000256" key="1">
    <source>
        <dbReference type="ARBA" id="ARBA00022450"/>
    </source>
</evidence>
<gene>
    <name evidence="6" type="ORF">PMG25_15650</name>
</gene>
<dbReference type="CDD" id="cd00833">
    <property type="entry name" value="PKS"/>
    <property type="match status" value="1"/>
</dbReference>
<dbReference type="Pfam" id="PF00975">
    <property type="entry name" value="Thioesterase"/>
    <property type="match status" value="1"/>
</dbReference>
<comment type="caution">
    <text evidence="6">The sequence shown here is derived from an EMBL/GenBank/DDBJ whole genome shotgun (WGS) entry which is preliminary data.</text>
</comment>
<dbReference type="SMART" id="SM00827">
    <property type="entry name" value="PKS_AT"/>
    <property type="match status" value="1"/>
</dbReference>
<evidence type="ECO:0000313" key="6">
    <source>
        <dbReference type="EMBL" id="MDJ1175525.1"/>
    </source>
</evidence>
<dbReference type="SUPFAM" id="SSF55048">
    <property type="entry name" value="Probable ACP-binding domain of malonyl-CoA ACP transacylase"/>
    <property type="match status" value="1"/>
</dbReference>
<dbReference type="Proteomes" id="UP001235849">
    <property type="component" value="Unassembled WGS sequence"/>
</dbReference>
<dbReference type="SMART" id="SM00823">
    <property type="entry name" value="PKS_PP"/>
    <property type="match status" value="1"/>
</dbReference>
<dbReference type="InterPro" id="IPR001031">
    <property type="entry name" value="Thioesterase"/>
</dbReference>
<dbReference type="Pfam" id="PF22621">
    <property type="entry name" value="CurL-like_PKS_C"/>
    <property type="match status" value="1"/>
</dbReference>
<reference evidence="6 7" key="1">
    <citation type="submission" date="2023-01" db="EMBL/GenBank/DDBJ databases">
        <title>Novel diversity within Roseofilum (Cyanobacteria; Desertifilaceae) from marine benthic mats with descriptions of four novel species.</title>
        <authorList>
            <person name="Wang Y."/>
            <person name="Berthold D.E."/>
            <person name="Hu J."/>
            <person name="Lefler F.W."/>
            <person name="Laughinghouse H.D. IV."/>
        </authorList>
    </citation>
    <scope>NUCLEOTIDE SEQUENCE [LARGE SCALE GENOMIC DNA]</scope>
    <source>
        <strain evidence="6 7">BLCC-M114</strain>
    </source>
</reference>
<dbReference type="SUPFAM" id="SSF53474">
    <property type="entry name" value="alpha/beta-Hydrolases"/>
    <property type="match status" value="1"/>
</dbReference>
<dbReference type="InterPro" id="IPR018201">
    <property type="entry name" value="Ketoacyl_synth_AS"/>
</dbReference>
<keyword evidence="7" id="KW-1185">Reference proteome</keyword>
<dbReference type="Gene3D" id="3.40.50.1820">
    <property type="entry name" value="alpha/beta hydrolase"/>
    <property type="match status" value="1"/>
</dbReference>
<dbReference type="InterPro" id="IPR036736">
    <property type="entry name" value="ACP-like_sf"/>
</dbReference>
<dbReference type="InterPro" id="IPR014030">
    <property type="entry name" value="Ketoacyl_synth_N"/>
</dbReference>
<dbReference type="InterPro" id="IPR020806">
    <property type="entry name" value="PKS_PP-bd"/>
</dbReference>
<dbReference type="InterPro" id="IPR014043">
    <property type="entry name" value="Acyl_transferase_dom"/>
</dbReference>
<dbReference type="Gene3D" id="3.40.366.10">
    <property type="entry name" value="Malonyl-Coenzyme A Acyl Carrier Protein, domain 2"/>
    <property type="match status" value="1"/>
</dbReference>
<dbReference type="PROSITE" id="PS00606">
    <property type="entry name" value="KS3_1"/>
    <property type="match status" value="1"/>
</dbReference>
<dbReference type="Pfam" id="PF02801">
    <property type="entry name" value="Ketoacyl-synt_C"/>
    <property type="match status" value="1"/>
</dbReference>
<dbReference type="PROSITE" id="PS50075">
    <property type="entry name" value="CARRIER"/>
    <property type="match status" value="1"/>
</dbReference>
<accession>A0ABT7B8N4</accession>
<dbReference type="InterPro" id="IPR050091">
    <property type="entry name" value="PKS_NRPS_Biosynth_Enz"/>
</dbReference>
<dbReference type="EMBL" id="JAQOSO010000084">
    <property type="protein sequence ID" value="MDJ1175525.1"/>
    <property type="molecule type" value="Genomic_DNA"/>
</dbReference>
<keyword evidence="1" id="KW-0596">Phosphopantetheine</keyword>
<dbReference type="InterPro" id="IPR016036">
    <property type="entry name" value="Malonyl_transacylase_ACP-bd"/>
</dbReference>
<sequence length="1350" mass="150805">ISLDAAESLLLETPQPDILEQLQQGSLSLDDAENLLLSGLDLPQASLQDKPTQNTDIAIIGLSCRYPGAKNGEEFWENLKNGIDTIEEVSPDKWPHESWYDPDPNNPHTSYSKWSGFIDDVDKFDPFFFQIAPSEAQYMEPQHRIFLEEAYHAIEDAGYAADALKGQSCGVFVGAANGDYTEILLRSGTHTNRQVLTGNSVSVLPARIAYFLDLRGPVMAIETACSSSLVAIHQACESIQNGECEMALAGGITLMLTPTQNIVTSQYRMLSPEGRCRTFDASASGIVWSEGCGIVVLKAYSQARRDGDRIYGIIKGSGINYDGKTNGITAPSGQSQLNLEKKVYEKFAIDPSTISYVEAHGTGTPLGDPIEVEALTEAFSSYTNSKQTCPIGSVKTNIGHTAWAAGVASVIKAVLCLKNRQLVPSIHFNQPNPHIDFSNSPFYVNTELKEWKHPEDQPRRVAVSSLGFSGTNAHAILEEAPRIQPPDLNRPDRPLHVLTLSAKSEGSLQALMRSYQQNLETARDSEIAHICYSANVGRSHFNHRLALVAQTPQEFAEKLRQHQTGESPANLFTQQLLTSRKPKIAFLFTGQGSQYINMGKQLYENSPIFRQALDECNQILTLEFNQPLLPLLYPETSPESPLLDQTQYTQPALFAIEYALAKLWQSWGIQPQILMGHSVGEYVAATLAGVFSLRDGLKLIATRGQLMQQLPAGGTMVAVMASEETIRPLLNSHQSIDIAAINGPESVVISGKLEPINTLVQQLQTQGIKTKQLQVSHAFHSSLMEPMLRNFEAVAHQITYHPPQIPIISNVTGSKIDQQICTPQYWVNHVRNPVRFAQGMDILSQEKYDIFLEIGPHPILLGMGRRCVDPELGIWLPSLRRGVDDWQQILSSLAELYSQGIKIDWSGFDQPYPRQKVALPLYPFERQRYWIDEQNNNPLFNALNPENIDRLVTQIEKTGELSAKEVKLLPKLLKLLQEQSQDNPEIPSQTEPKIPISRSSSIFQQLDQTPPEEYPQVLLSYLQNEARKILKVSQNHHFNLHQSILDLGFDSLSAMELKNKVEKDLNLTLPASQIMSGPSTLELAEFITASLQDSAQFSPKSERNKNPDTPWIAYHQPKPDALVRLFCFHPWGSSASLFKDWSAELPSQIEVLPIQLPGRQQRMHEKALTDFTHLLQGLGEVFPPYFDKPFAFFGHSMGAIIAFELAHFLNQKHQIQPIHLFLGGAKPPSDMSYLDHLASLSEKEKLDYFTRVAEIPETIYNEPSIFNELLKVFKADIQLIQSYQLSDKDPLSCPIYSLSGIDDPVVTESELSQWSSCTTDLFQMQRLPGKHMFFQQSQNSILGIIKEQLL</sequence>
<keyword evidence="2" id="KW-0597">Phosphoprotein</keyword>
<dbReference type="PANTHER" id="PTHR43775">
    <property type="entry name" value="FATTY ACID SYNTHASE"/>
    <property type="match status" value="1"/>
</dbReference>
<feature type="domain" description="Ketosynthase family 3 (KS3)" evidence="5">
    <location>
        <begin position="54"/>
        <end position="479"/>
    </location>
</feature>
<dbReference type="Gene3D" id="3.30.70.250">
    <property type="entry name" value="Malonyl-CoA ACP transacylase, ACP-binding"/>
    <property type="match status" value="1"/>
</dbReference>
<dbReference type="InterPro" id="IPR009081">
    <property type="entry name" value="PP-bd_ACP"/>
</dbReference>
<dbReference type="InterPro" id="IPR001227">
    <property type="entry name" value="Ac_transferase_dom_sf"/>
</dbReference>
<dbReference type="RefSeq" id="WP_283767828.1">
    <property type="nucleotide sequence ID" value="NZ_JAQOSO010000084.1"/>
</dbReference>
<evidence type="ECO:0000313" key="7">
    <source>
        <dbReference type="Proteomes" id="UP001235849"/>
    </source>
</evidence>
<dbReference type="InterPro" id="IPR016035">
    <property type="entry name" value="Acyl_Trfase/lysoPLipase"/>
</dbReference>
<feature type="non-terminal residue" evidence="6">
    <location>
        <position position="1"/>
    </location>
</feature>
<evidence type="ECO:0000259" key="4">
    <source>
        <dbReference type="PROSITE" id="PS50075"/>
    </source>
</evidence>
<dbReference type="Gene3D" id="1.10.1200.10">
    <property type="entry name" value="ACP-like"/>
    <property type="match status" value="1"/>
</dbReference>
<evidence type="ECO:0000256" key="2">
    <source>
        <dbReference type="ARBA" id="ARBA00022553"/>
    </source>
</evidence>
<dbReference type="Gene3D" id="3.40.47.10">
    <property type="match status" value="1"/>
</dbReference>
<dbReference type="SUPFAM" id="SSF47336">
    <property type="entry name" value="ACP-like"/>
    <property type="match status" value="1"/>
</dbReference>
<dbReference type="InterPro" id="IPR029058">
    <property type="entry name" value="AB_hydrolase_fold"/>
</dbReference>
<protein>
    <submittedName>
        <fullName evidence="6">Beta-ketoacyl synthase N-terminal-like domain-containing protein</fullName>
    </submittedName>
</protein>
<feature type="domain" description="Carrier" evidence="4">
    <location>
        <begin position="1016"/>
        <end position="1091"/>
    </location>
</feature>
<proteinExistence type="predicted"/>
<dbReference type="InterPro" id="IPR020841">
    <property type="entry name" value="PKS_Beta-ketoAc_synthase_dom"/>
</dbReference>
<dbReference type="Pfam" id="PF00550">
    <property type="entry name" value="PP-binding"/>
    <property type="match status" value="1"/>
</dbReference>
<dbReference type="PANTHER" id="PTHR43775:SF51">
    <property type="entry name" value="INACTIVE PHENOLPHTHIOCEROL SYNTHESIS POLYKETIDE SYNTHASE TYPE I PKS1-RELATED"/>
    <property type="match status" value="1"/>
</dbReference>